<feature type="domain" description="DNA/RNA non-specific endonuclease/pyrophosphatase/phosphodiesterase" evidence="4">
    <location>
        <begin position="60"/>
        <end position="271"/>
    </location>
</feature>
<evidence type="ECO:0000256" key="1">
    <source>
        <dbReference type="PIRSR" id="PIRSR640255-1"/>
    </source>
</evidence>
<reference evidence="5 6" key="1">
    <citation type="submission" date="2019-09" db="EMBL/GenBank/DDBJ databases">
        <title>Genome sequence and assembly of Adhaeribacter sp.</title>
        <authorList>
            <person name="Chhetri G."/>
        </authorList>
    </citation>
    <scope>NUCLEOTIDE SEQUENCE [LARGE SCALE GENOMIC DNA]</scope>
    <source>
        <strain evidence="5 6">DK36</strain>
    </source>
</reference>
<keyword evidence="5" id="KW-0540">Nuclease</keyword>
<dbReference type="InterPro" id="IPR001604">
    <property type="entry name" value="Endo_G_ENPP1-like_dom"/>
</dbReference>
<dbReference type="Proteomes" id="UP000323426">
    <property type="component" value="Unassembled WGS sequence"/>
</dbReference>
<dbReference type="SUPFAM" id="SSF54060">
    <property type="entry name" value="His-Me finger endonucleases"/>
    <property type="match status" value="1"/>
</dbReference>
<dbReference type="InterPro" id="IPR044929">
    <property type="entry name" value="DNA/RNA_non-sp_Endonuclease_sf"/>
</dbReference>
<evidence type="ECO:0000259" key="3">
    <source>
        <dbReference type="SMART" id="SM00477"/>
    </source>
</evidence>
<dbReference type="CDD" id="cd00091">
    <property type="entry name" value="NUC"/>
    <property type="match status" value="1"/>
</dbReference>
<feature type="domain" description="ENPP1-3/EXOG-like endonuclease/phosphodiesterase" evidence="3">
    <location>
        <begin position="61"/>
        <end position="271"/>
    </location>
</feature>
<sequence length="287" mass="31722">MLATCVRRIDTSPKPDEAAKTTTKEKPGARTIFTGSEHLLLGNPSNATAEESNFNNYLLDKPQFAISYSRDRGIPNWVSWHVNRDWMGDAPRQDNFRTDTTLPTGWYKVNTYAYSGSGFDRGHNCPSADRSNTPEDNTATFLMTNIIPQAPTHNRETWGNMEEYIRTLIEQGGQECYIIMGSYGKGGTGSNGFKETIAGGKITVPAQIWKVVVVIPEGDDDGNRINQQTRVIAVNTPNTNNANPDWATYLTTVDAIEAATGYDLLSALPDEIEQIIEAKVDAGPERR</sequence>
<dbReference type="InterPro" id="IPR044925">
    <property type="entry name" value="His-Me_finger_sf"/>
</dbReference>
<dbReference type="GO" id="GO:0004519">
    <property type="term" value="F:endonuclease activity"/>
    <property type="evidence" value="ECO:0007669"/>
    <property type="project" value="UniProtKB-KW"/>
</dbReference>
<feature type="binding site" evidence="2">
    <location>
        <position position="154"/>
    </location>
    <ligand>
        <name>Mg(2+)</name>
        <dbReference type="ChEBI" id="CHEBI:18420"/>
        <note>catalytic</note>
    </ligand>
</feature>
<protein>
    <submittedName>
        <fullName evidence="5">DNA/RNA non-specific endonuclease</fullName>
    </submittedName>
</protein>
<accession>A0A5M6D4L1</accession>
<feature type="active site" description="Proton acceptor" evidence="1">
    <location>
        <position position="123"/>
    </location>
</feature>
<evidence type="ECO:0000313" key="5">
    <source>
        <dbReference type="EMBL" id="KAA5541232.1"/>
    </source>
</evidence>
<comment type="caution">
    <text evidence="5">The sequence shown here is derived from an EMBL/GenBank/DDBJ whole genome shotgun (WGS) entry which is preliminary data.</text>
</comment>
<keyword evidence="6" id="KW-1185">Reference proteome</keyword>
<proteinExistence type="predicted"/>
<dbReference type="GO" id="GO:0003676">
    <property type="term" value="F:nucleic acid binding"/>
    <property type="evidence" value="ECO:0007669"/>
    <property type="project" value="InterPro"/>
</dbReference>
<dbReference type="SMART" id="SM00477">
    <property type="entry name" value="NUC"/>
    <property type="match status" value="1"/>
</dbReference>
<dbReference type="SMART" id="SM00892">
    <property type="entry name" value="Endonuclease_NS"/>
    <property type="match status" value="1"/>
</dbReference>
<dbReference type="GO" id="GO:0046872">
    <property type="term" value="F:metal ion binding"/>
    <property type="evidence" value="ECO:0007669"/>
    <property type="project" value="UniProtKB-KW"/>
</dbReference>
<keyword evidence="5" id="KW-0255">Endonuclease</keyword>
<dbReference type="InterPro" id="IPR040255">
    <property type="entry name" value="Non-specific_endonuclease"/>
</dbReference>
<dbReference type="Gene3D" id="3.40.570.10">
    <property type="entry name" value="Extracellular Endonuclease, subunit A"/>
    <property type="match status" value="1"/>
</dbReference>
<dbReference type="Pfam" id="PF01223">
    <property type="entry name" value="Endonuclease_NS"/>
    <property type="match status" value="1"/>
</dbReference>
<dbReference type="PANTHER" id="PTHR13966:SF5">
    <property type="entry name" value="ENDONUCLEASE G, MITOCHONDRIAL"/>
    <property type="match status" value="1"/>
</dbReference>
<name>A0A5M6D4L1_9BACT</name>
<dbReference type="EMBL" id="VWSF01000023">
    <property type="protein sequence ID" value="KAA5541232.1"/>
    <property type="molecule type" value="Genomic_DNA"/>
</dbReference>
<dbReference type="InterPro" id="IPR020821">
    <property type="entry name" value="ENPP1-3/EXOG-like_nuc-like"/>
</dbReference>
<dbReference type="PANTHER" id="PTHR13966">
    <property type="entry name" value="ENDONUCLEASE RELATED"/>
    <property type="match status" value="1"/>
</dbReference>
<evidence type="ECO:0000256" key="2">
    <source>
        <dbReference type="PIRSR" id="PIRSR640255-2"/>
    </source>
</evidence>
<evidence type="ECO:0000313" key="6">
    <source>
        <dbReference type="Proteomes" id="UP000323426"/>
    </source>
</evidence>
<keyword evidence="2" id="KW-0479">Metal-binding</keyword>
<dbReference type="GO" id="GO:0016787">
    <property type="term" value="F:hydrolase activity"/>
    <property type="evidence" value="ECO:0007669"/>
    <property type="project" value="InterPro"/>
</dbReference>
<keyword evidence="5" id="KW-0378">Hydrolase</keyword>
<organism evidence="5 6">
    <name type="scientific">Adhaeribacter rhizoryzae</name>
    <dbReference type="NCBI Taxonomy" id="2607907"/>
    <lineage>
        <taxon>Bacteria</taxon>
        <taxon>Pseudomonadati</taxon>
        <taxon>Bacteroidota</taxon>
        <taxon>Cytophagia</taxon>
        <taxon>Cytophagales</taxon>
        <taxon>Hymenobacteraceae</taxon>
        <taxon>Adhaeribacter</taxon>
    </lineage>
</organism>
<gene>
    <name evidence="5" type="ORF">F0145_21320</name>
</gene>
<evidence type="ECO:0000259" key="4">
    <source>
        <dbReference type="SMART" id="SM00892"/>
    </source>
</evidence>
<dbReference type="AlphaFoldDB" id="A0A5M6D4L1"/>